<dbReference type="PANTHER" id="PTHR31569:SF4">
    <property type="entry name" value="SWIM-TYPE DOMAIN-CONTAINING PROTEIN"/>
    <property type="match status" value="1"/>
</dbReference>
<dbReference type="Pfam" id="PF10551">
    <property type="entry name" value="MULE"/>
    <property type="match status" value="1"/>
</dbReference>
<evidence type="ECO:0000313" key="2">
    <source>
        <dbReference type="EMBL" id="GAU51671.1"/>
    </source>
</evidence>
<evidence type="ECO:0000259" key="1">
    <source>
        <dbReference type="Pfam" id="PF10551"/>
    </source>
</evidence>
<evidence type="ECO:0000313" key="3">
    <source>
        <dbReference type="Proteomes" id="UP000242715"/>
    </source>
</evidence>
<accession>A0A2Z6P5K9</accession>
<feature type="domain" description="MULE transposase" evidence="1">
    <location>
        <begin position="1"/>
        <end position="83"/>
    </location>
</feature>
<dbReference type="PANTHER" id="PTHR31569">
    <property type="entry name" value="SWIM-TYPE DOMAIN-CONTAINING PROTEIN"/>
    <property type="match status" value="1"/>
</dbReference>
<sequence length="313" mass="36091">MPLFKIVGVTSTEESYNVGFAYIANEKEDNFVWALETCKSLLIRKETFPKVIVTDKDKSLMNVVAKVFPNSTALVCRVHVYKNVKAKLKAVCNAKEQIMDQLLKTLKLQWNSIVDSTSEESYTTAVVEFRKVFEKFPNFVKYVETTVLDPVKEKFVSAWTDSVMRIGNTSTNRVESQHGALKQYLTDCKGGLVKGWEAMNQMVPNQLTKIKTSFGQSTTAVEHYFKNHFLYIKLVYNISRQALHFIRALKIEKKLPIRLDEVNTHWKRLQIDDVVDGEVDCLQEFNVIQERMKSSDHSMKLQIRDQLCLIAYP</sequence>
<dbReference type="Proteomes" id="UP000242715">
    <property type="component" value="Unassembled WGS sequence"/>
</dbReference>
<gene>
    <name evidence="2" type="ORF">TSUD_371910</name>
</gene>
<reference evidence="3" key="1">
    <citation type="journal article" date="2017" name="Front. Plant Sci.">
        <title>Climate Clever Clovers: New Paradigm to Reduce the Environmental Footprint of Ruminants by Breeding Low Methanogenic Forages Utilizing Haplotype Variation.</title>
        <authorList>
            <person name="Kaur P."/>
            <person name="Appels R."/>
            <person name="Bayer P.E."/>
            <person name="Keeble-Gagnere G."/>
            <person name="Wang J."/>
            <person name="Hirakawa H."/>
            <person name="Shirasawa K."/>
            <person name="Vercoe P."/>
            <person name="Stefanova K."/>
            <person name="Durmic Z."/>
            <person name="Nichols P."/>
            <person name="Revell C."/>
            <person name="Isobe S.N."/>
            <person name="Edwards D."/>
            <person name="Erskine W."/>
        </authorList>
    </citation>
    <scope>NUCLEOTIDE SEQUENCE [LARGE SCALE GENOMIC DNA]</scope>
    <source>
        <strain evidence="3">cv. Daliak</strain>
    </source>
</reference>
<protein>
    <recommendedName>
        <fullName evidence="1">MULE transposase domain-containing protein</fullName>
    </recommendedName>
</protein>
<dbReference type="InterPro" id="IPR018289">
    <property type="entry name" value="MULE_transposase_dom"/>
</dbReference>
<dbReference type="AlphaFoldDB" id="A0A2Z6P5K9"/>
<organism evidence="2 3">
    <name type="scientific">Trifolium subterraneum</name>
    <name type="common">Subterranean clover</name>
    <dbReference type="NCBI Taxonomy" id="3900"/>
    <lineage>
        <taxon>Eukaryota</taxon>
        <taxon>Viridiplantae</taxon>
        <taxon>Streptophyta</taxon>
        <taxon>Embryophyta</taxon>
        <taxon>Tracheophyta</taxon>
        <taxon>Spermatophyta</taxon>
        <taxon>Magnoliopsida</taxon>
        <taxon>eudicotyledons</taxon>
        <taxon>Gunneridae</taxon>
        <taxon>Pentapetalae</taxon>
        <taxon>rosids</taxon>
        <taxon>fabids</taxon>
        <taxon>Fabales</taxon>
        <taxon>Fabaceae</taxon>
        <taxon>Papilionoideae</taxon>
        <taxon>50 kb inversion clade</taxon>
        <taxon>NPAAA clade</taxon>
        <taxon>Hologalegina</taxon>
        <taxon>IRL clade</taxon>
        <taxon>Trifolieae</taxon>
        <taxon>Trifolium</taxon>
    </lineage>
</organism>
<dbReference type="OrthoDB" id="1428781at2759"/>
<name>A0A2Z6P5K9_TRISU</name>
<proteinExistence type="predicted"/>
<dbReference type="InterPro" id="IPR052579">
    <property type="entry name" value="Zinc_finger_SWIM"/>
</dbReference>
<keyword evidence="3" id="KW-1185">Reference proteome</keyword>
<dbReference type="EMBL" id="DF975354">
    <property type="protein sequence ID" value="GAU51671.1"/>
    <property type="molecule type" value="Genomic_DNA"/>
</dbReference>